<dbReference type="InterPro" id="IPR011256">
    <property type="entry name" value="Reg_factor_effector_dom_sf"/>
</dbReference>
<dbReference type="NCBIfam" id="NF007451">
    <property type="entry name" value="PRK10016.1"/>
    <property type="match status" value="1"/>
</dbReference>
<evidence type="ECO:0000313" key="4">
    <source>
        <dbReference type="Proteomes" id="UP000254487"/>
    </source>
</evidence>
<dbReference type="STRING" id="1218098.GCA_001598715_04746"/>
<dbReference type="Pfam" id="PF14526">
    <property type="entry name" value="Cass2"/>
    <property type="match status" value="1"/>
</dbReference>
<keyword evidence="1" id="KW-0472">Membrane</keyword>
<dbReference type="Gene3D" id="3.20.80.10">
    <property type="entry name" value="Regulatory factor, effector binding domain"/>
    <property type="match status" value="1"/>
</dbReference>
<protein>
    <submittedName>
        <fullName evidence="3">DNA gyrase inhibitory protein</fullName>
    </submittedName>
</protein>
<evidence type="ECO:0000313" key="3">
    <source>
        <dbReference type="EMBL" id="STU66047.1"/>
    </source>
</evidence>
<dbReference type="Proteomes" id="UP000254487">
    <property type="component" value="Unassembled WGS sequence"/>
</dbReference>
<feature type="domain" description="Integron-associated effector binding protein" evidence="2">
    <location>
        <begin position="2"/>
        <end position="105"/>
    </location>
</feature>
<evidence type="ECO:0000259" key="2">
    <source>
        <dbReference type="Pfam" id="PF14526"/>
    </source>
</evidence>
<accession>A0A377ZEW1</accession>
<gene>
    <name evidence="3" type="primary">sbmC</name>
    <name evidence="3" type="ORF">NCTC10313_02479</name>
</gene>
<feature type="transmembrane region" description="Helical" evidence="1">
    <location>
        <begin position="164"/>
        <end position="184"/>
    </location>
</feature>
<dbReference type="AlphaFoldDB" id="A0A377ZEW1"/>
<evidence type="ECO:0000256" key="1">
    <source>
        <dbReference type="SAM" id="Phobius"/>
    </source>
</evidence>
<organism evidence="3 4">
    <name type="scientific">Klebsiella pneumoniae subsp. ozaenae</name>
    <dbReference type="NCBI Taxonomy" id="574"/>
    <lineage>
        <taxon>Bacteria</taxon>
        <taxon>Pseudomonadati</taxon>
        <taxon>Pseudomonadota</taxon>
        <taxon>Gammaproteobacteria</taxon>
        <taxon>Enterobacterales</taxon>
        <taxon>Enterobacteriaceae</taxon>
        <taxon>Klebsiella/Raoultella group</taxon>
        <taxon>Klebsiella</taxon>
        <taxon>Klebsiella pneumoniae complex</taxon>
    </lineage>
</organism>
<dbReference type="PANTHER" id="PTHR40055">
    <property type="entry name" value="TRANSCRIPTIONAL REGULATOR YGIV-RELATED"/>
    <property type="match status" value="1"/>
</dbReference>
<dbReference type="PANTHER" id="PTHR40055:SF2">
    <property type="entry name" value="DNA GYRASE INHIBITOR"/>
    <property type="match status" value="1"/>
</dbReference>
<dbReference type="EMBL" id="UGLW01000003">
    <property type="protein sequence ID" value="STU66047.1"/>
    <property type="molecule type" value="Genomic_DNA"/>
</dbReference>
<dbReference type="SUPFAM" id="SSF55136">
    <property type="entry name" value="Probable bacterial effector-binding domain"/>
    <property type="match status" value="1"/>
</dbReference>
<keyword evidence="1" id="KW-1133">Transmembrane helix</keyword>
<sequence length="232" mass="25731">MAVYYDNPEEVPAEKLRCATAVAVDEDYVIPANSEGVILAAIAGGDYACARARVVDYDFATPWMQFFDSLQQSTAYRIAPQPCFEVYLNDGNHDGYWDIDMYVPVERRRVVAVYPCSGQGFLHSRHAPGEKAVTIGLFVLPERVVRADKSLKPFEIRLYRHYRVVHGVRIALAFVLTFLLVRLLNVPEGTWPLITLVVVMGPISFWGNVVPRRFSVSAARSSFGAGAGGAEA</sequence>
<keyword evidence="1" id="KW-0812">Transmembrane</keyword>
<feature type="transmembrane region" description="Helical" evidence="1">
    <location>
        <begin position="190"/>
        <end position="210"/>
    </location>
</feature>
<dbReference type="InterPro" id="IPR050908">
    <property type="entry name" value="SmbC-like"/>
</dbReference>
<reference evidence="3 4" key="1">
    <citation type="submission" date="2018-06" db="EMBL/GenBank/DDBJ databases">
        <authorList>
            <consortium name="Pathogen Informatics"/>
            <person name="Doyle S."/>
        </authorList>
    </citation>
    <scope>NUCLEOTIDE SEQUENCE [LARGE SCALE GENOMIC DNA]</scope>
    <source>
        <strain evidence="3 4">NCTC10313</strain>
    </source>
</reference>
<dbReference type="InterPro" id="IPR029441">
    <property type="entry name" value="Cass2"/>
</dbReference>
<name>A0A377ZEW1_KLEPO</name>
<proteinExistence type="predicted"/>